<dbReference type="InterPro" id="IPR017900">
    <property type="entry name" value="4Fe4S_Fe_S_CS"/>
</dbReference>
<accession>A0A7U4QKM5</accession>
<dbReference type="Proteomes" id="UP000070560">
    <property type="component" value="Chromosome"/>
</dbReference>
<feature type="domain" description="4Fe-4S ferredoxin-type" evidence="6">
    <location>
        <begin position="34"/>
        <end position="93"/>
    </location>
</feature>
<evidence type="ECO:0000313" key="8">
    <source>
        <dbReference type="Proteomes" id="UP000070560"/>
    </source>
</evidence>
<evidence type="ECO:0000256" key="3">
    <source>
        <dbReference type="ARBA" id="ARBA00023002"/>
    </source>
</evidence>
<dbReference type="Gene3D" id="1.10.1060.10">
    <property type="entry name" value="Alpha-helical ferredoxin"/>
    <property type="match status" value="1"/>
</dbReference>
<dbReference type="PROSITE" id="PS00198">
    <property type="entry name" value="4FE4S_FER_1"/>
    <property type="match status" value="1"/>
</dbReference>
<keyword evidence="1" id="KW-0004">4Fe-4S</keyword>
<dbReference type="InterPro" id="IPR051460">
    <property type="entry name" value="HdrC_iron-sulfur_subunit"/>
</dbReference>
<keyword evidence="2" id="KW-0479">Metal-binding</keyword>
<keyword evidence="5" id="KW-0411">Iron-sulfur</keyword>
<evidence type="ECO:0000313" key="7">
    <source>
        <dbReference type="EMBL" id="AMM41076.1"/>
    </source>
</evidence>
<keyword evidence="4" id="KW-0408">Iron</keyword>
<dbReference type="GO" id="GO:0046872">
    <property type="term" value="F:metal ion binding"/>
    <property type="evidence" value="ECO:0007669"/>
    <property type="project" value="UniProtKB-KW"/>
</dbReference>
<reference evidence="7 8" key="1">
    <citation type="submission" date="2015-10" db="EMBL/GenBank/DDBJ databases">
        <title>Candidatus Desulfofervidus auxilii, a hydrogenotrophic sulfate-reducing bacterium involved in the thermophilic anaerobic oxidation of methane.</title>
        <authorList>
            <person name="Krukenberg V."/>
            <person name="Richter M."/>
            <person name="Wegener G."/>
        </authorList>
    </citation>
    <scope>NUCLEOTIDE SEQUENCE [LARGE SCALE GENOMIC DNA]</scope>
    <source>
        <strain evidence="7 8">HS1</strain>
    </source>
</reference>
<evidence type="ECO:0000256" key="2">
    <source>
        <dbReference type="ARBA" id="ARBA00022723"/>
    </source>
</evidence>
<dbReference type="EMBL" id="CP013015">
    <property type="protein sequence ID" value="AMM41076.1"/>
    <property type="molecule type" value="Genomic_DNA"/>
</dbReference>
<gene>
    <name evidence="7" type="primary">hdrC</name>
    <name evidence="7" type="ORF">HS1_001272</name>
</gene>
<keyword evidence="8" id="KW-1185">Reference proteome</keyword>
<evidence type="ECO:0000259" key="6">
    <source>
        <dbReference type="Pfam" id="PF13183"/>
    </source>
</evidence>
<proteinExistence type="predicted"/>
<dbReference type="InterPro" id="IPR009051">
    <property type="entry name" value="Helical_ferredxn"/>
</dbReference>
<dbReference type="AlphaFoldDB" id="A0A7U4QKM5"/>
<dbReference type="GO" id="GO:0051539">
    <property type="term" value="F:4 iron, 4 sulfur cluster binding"/>
    <property type="evidence" value="ECO:0007669"/>
    <property type="project" value="UniProtKB-KW"/>
</dbReference>
<evidence type="ECO:0000256" key="4">
    <source>
        <dbReference type="ARBA" id="ARBA00023004"/>
    </source>
</evidence>
<sequence>MKWEGGCINLRLVLKKNKHILQKIEEISGENVFACYQCGMCTAGCPMVSEMDVLPNQVIRLLQLGAMEEVINTRTVWLCASCYTCGARCPKGVNLSRLMEAIRLMILREQNQDYVKIEKIVKESLPQIALISALRKFTS</sequence>
<evidence type="ECO:0000256" key="1">
    <source>
        <dbReference type="ARBA" id="ARBA00022485"/>
    </source>
</evidence>
<dbReference type="PANTHER" id="PTHR43255">
    <property type="entry name" value="IRON-SULFUR-BINDING OXIDOREDUCTASE FADF-RELATED-RELATED"/>
    <property type="match status" value="1"/>
</dbReference>
<evidence type="ECO:0000256" key="5">
    <source>
        <dbReference type="ARBA" id="ARBA00023014"/>
    </source>
</evidence>
<dbReference type="SUPFAM" id="SSF46548">
    <property type="entry name" value="alpha-helical ferredoxin"/>
    <property type="match status" value="1"/>
</dbReference>
<organism evidence="7 8">
    <name type="scientific">Desulfofervidus auxilii</name>
    <dbReference type="NCBI Taxonomy" id="1621989"/>
    <lineage>
        <taxon>Bacteria</taxon>
        <taxon>Pseudomonadati</taxon>
        <taxon>Thermodesulfobacteriota</taxon>
        <taxon>Candidatus Desulfofervidia</taxon>
        <taxon>Candidatus Desulfofervidales</taxon>
        <taxon>Candidatus Desulfofervidaceae</taxon>
        <taxon>Candidatus Desulfofervidus</taxon>
    </lineage>
</organism>
<protein>
    <submittedName>
        <fullName evidence="7">Heterodisulfide reductase, subunit C</fullName>
    </submittedName>
</protein>
<keyword evidence="3" id="KW-0560">Oxidoreductase</keyword>
<dbReference type="GO" id="GO:0016491">
    <property type="term" value="F:oxidoreductase activity"/>
    <property type="evidence" value="ECO:0007669"/>
    <property type="project" value="UniProtKB-KW"/>
</dbReference>
<dbReference type="Pfam" id="PF13183">
    <property type="entry name" value="Fer4_8"/>
    <property type="match status" value="1"/>
</dbReference>
<dbReference type="PANTHER" id="PTHR43255:SF1">
    <property type="entry name" value="IRON-SULFUR-BINDING OXIDOREDUCTASE FADF-RELATED"/>
    <property type="match status" value="1"/>
</dbReference>
<dbReference type="KEGG" id="daw:HS1_001272"/>
<dbReference type="InterPro" id="IPR017896">
    <property type="entry name" value="4Fe4S_Fe-S-bd"/>
</dbReference>
<name>A0A7U4QKM5_DESA2</name>
<dbReference type="GO" id="GO:0005886">
    <property type="term" value="C:plasma membrane"/>
    <property type="evidence" value="ECO:0007669"/>
    <property type="project" value="TreeGrafter"/>
</dbReference>